<dbReference type="Pfam" id="PF13302">
    <property type="entry name" value="Acetyltransf_3"/>
    <property type="match status" value="1"/>
</dbReference>
<keyword evidence="3" id="KW-1185">Reference proteome</keyword>
<dbReference type="RefSeq" id="WP_341417571.1">
    <property type="nucleotide sequence ID" value="NZ_JBBPCC010000014.1"/>
</dbReference>
<accession>A0ABU9DNI6</accession>
<name>A0ABU9DNI6_9BACL</name>
<dbReference type="InterPro" id="IPR016181">
    <property type="entry name" value="Acyl_CoA_acyltransferase"/>
</dbReference>
<dbReference type="Proteomes" id="UP001469365">
    <property type="component" value="Unassembled WGS sequence"/>
</dbReference>
<comment type="caution">
    <text evidence="2">The sequence shown here is derived from an EMBL/GenBank/DDBJ whole genome shotgun (WGS) entry which is preliminary data.</text>
</comment>
<dbReference type="Gene3D" id="3.40.630.30">
    <property type="match status" value="1"/>
</dbReference>
<dbReference type="PANTHER" id="PTHR43441:SF3">
    <property type="entry name" value="ACETYLTRANSFERASE"/>
    <property type="match status" value="1"/>
</dbReference>
<dbReference type="PROSITE" id="PS51186">
    <property type="entry name" value="GNAT"/>
    <property type="match status" value="1"/>
</dbReference>
<evidence type="ECO:0000313" key="2">
    <source>
        <dbReference type="EMBL" id="MEK8130433.1"/>
    </source>
</evidence>
<feature type="domain" description="N-acetyltransferase" evidence="1">
    <location>
        <begin position="33"/>
        <end position="191"/>
    </location>
</feature>
<dbReference type="InterPro" id="IPR000182">
    <property type="entry name" value="GNAT_dom"/>
</dbReference>
<protein>
    <submittedName>
        <fullName evidence="2">GNAT family N-acetyltransferase</fullName>
    </submittedName>
</protein>
<sequence length="194" mass="21950">MPNSDVNPLLLDFLESFESDRLLIRAPLWGDGAIVNEAVHETIEELRPWMPWAQSLPSLDASEEDIRKARLSFLNRSDLRLLLLSKDTGALIGCSGLHRIDWDIRKFEIGYWLRTTCVGQGYMTEAVGAIEQFAIRELGANRIEIRCDSRNRRSANVAERAGFTHEATLRSDSIAVDGTLRDTLIYAKVRGVEY</sequence>
<proteinExistence type="predicted"/>
<organism evidence="2 3">
    <name type="scientific">Paenibacillus filicis</name>
    <dbReference type="NCBI Taxonomy" id="669464"/>
    <lineage>
        <taxon>Bacteria</taxon>
        <taxon>Bacillati</taxon>
        <taxon>Bacillota</taxon>
        <taxon>Bacilli</taxon>
        <taxon>Bacillales</taxon>
        <taxon>Paenibacillaceae</taxon>
        <taxon>Paenibacillus</taxon>
    </lineage>
</organism>
<dbReference type="EMBL" id="JBBPCC010000014">
    <property type="protein sequence ID" value="MEK8130433.1"/>
    <property type="molecule type" value="Genomic_DNA"/>
</dbReference>
<reference evidence="2 3" key="1">
    <citation type="submission" date="2024-04" db="EMBL/GenBank/DDBJ databases">
        <title>draft genome sequnece of Paenibacillus filicis.</title>
        <authorList>
            <person name="Kim D.-U."/>
        </authorList>
    </citation>
    <scope>NUCLEOTIDE SEQUENCE [LARGE SCALE GENOMIC DNA]</scope>
    <source>
        <strain evidence="2 3">KACC14197</strain>
    </source>
</reference>
<gene>
    <name evidence="2" type="ORF">WMW72_21220</name>
</gene>
<dbReference type="InterPro" id="IPR051908">
    <property type="entry name" value="Ribosomal_N-acetyltransferase"/>
</dbReference>
<dbReference type="SUPFAM" id="SSF55729">
    <property type="entry name" value="Acyl-CoA N-acyltransferases (Nat)"/>
    <property type="match status" value="1"/>
</dbReference>
<dbReference type="PANTHER" id="PTHR43441">
    <property type="entry name" value="RIBOSOMAL-PROTEIN-SERINE ACETYLTRANSFERASE"/>
    <property type="match status" value="1"/>
</dbReference>
<evidence type="ECO:0000259" key="1">
    <source>
        <dbReference type="PROSITE" id="PS51186"/>
    </source>
</evidence>
<evidence type="ECO:0000313" key="3">
    <source>
        <dbReference type="Proteomes" id="UP001469365"/>
    </source>
</evidence>